<feature type="domain" description="Terpene synthase N-terminal" evidence="1">
    <location>
        <begin position="56"/>
        <end position="154"/>
    </location>
</feature>
<dbReference type="Proteomes" id="UP001054252">
    <property type="component" value="Unassembled WGS sequence"/>
</dbReference>
<dbReference type="PANTHER" id="PTHR31225">
    <property type="entry name" value="OS04G0344100 PROTEIN-RELATED"/>
    <property type="match status" value="1"/>
</dbReference>
<evidence type="ECO:0000313" key="3">
    <source>
        <dbReference type="Proteomes" id="UP001054252"/>
    </source>
</evidence>
<dbReference type="GO" id="GO:0016114">
    <property type="term" value="P:terpenoid biosynthetic process"/>
    <property type="evidence" value="ECO:0007669"/>
    <property type="project" value="InterPro"/>
</dbReference>
<dbReference type="SUPFAM" id="SSF48239">
    <property type="entry name" value="Terpenoid cyclases/Protein prenyltransferases"/>
    <property type="match status" value="1"/>
</dbReference>
<dbReference type="PANTHER" id="PTHR31225:SF218">
    <property type="entry name" value="GERANIOL SYNTHASE, CHLOROPLASTIC-LIKE"/>
    <property type="match status" value="1"/>
</dbReference>
<name>A0AAV5KXZ2_9ROSI</name>
<proteinExistence type="predicted"/>
<reference evidence="2 3" key="1">
    <citation type="journal article" date="2021" name="Commun. Biol.">
        <title>The genome of Shorea leprosula (Dipterocarpaceae) highlights the ecological relevance of drought in aseasonal tropical rainforests.</title>
        <authorList>
            <person name="Ng K.K.S."/>
            <person name="Kobayashi M.J."/>
            <person name="Fawcett J.A."/>
            <person name="Hatakeyama M."/>
            <person name="Paape T."/>
            <person name="Ng C.H."/>
            <person name="Ang C.C."/>
            <person name="Tnah L.H."/>
            <person name="Lee C.T."/>
            <person name="Nishiyama T."/>
            <person name="Sese J."/>
            <person name="O'Brien M.J."/>
            <person name="Copetti D."/>
            <person name="Mohd Noor M.I."/>
            <person name="Ong R.C."/>
            <person name="Putra M."/>
            <person name="Sireger I.Z."/>
            <person name="Indrioko S."/>
            <person name="Kosugi Y."/>
            <person name="Izuno A."/>
            <person name="Isagi Y."/>
            <person name="Lee S.L."/>
            <person name="Shimizu K.K."/>
        </authorList>
    </citation>
    <scope>NUCLEOTIDE SEQUENCE [LARGE SCALE GENOMIC DNA]</scope>
    <source>
        <strain evidence="2">214</strain>
    </source>
</reference>
<dbReference type="Gene3D" id="1.50.10.130">
    <property type="entry name" value="Terpene synthase, N-terminal domain"/>
    <property type="match status" value="1"/>
</dbReference>
<dbReference type="EMBL" id="BPVZ01000082">
    <property type="protein sequence ID" value="GKV29317.1"/>
    <property type="molecule type" value="Genomic_DNA"/>
</dbReference>
<dbReference type="GO" id="GO:0010333">
    <property type="term" value="F:terpene synthase activity"/>
    <property type="evidence" value="ECO:0007669"/>
    <property type="project" value="InterPro"/>
</dbReference>
<dbReference type="InterPro" id="IPR008930">
    <property type="entry name" value="Terpenoid_cyclase/PrenylTrfase"/>
</dbReference>
<dbReference type="InterPro" id="IPR001906">
    <property type="entry name" value="Terpene_synth_N"/>
</dbReference>
<dbReference type="InterPro" id="IPR036965">
    <property type="entry name" value="Terpene_synth_N_sf"/>
</dbReference>
<comment type="caution">
    <text evidence="2">The sequence shown here is derived from an EMBL/GenBank/DDBJ whole genome shotgun (WGS) entry which is preliminary data.</text>
</comment>
<accession>A0AAV5KXZ2</accession>
<evidence type="ECO:0000259" key="1">
    <source>
        <dbReference type="Pfam" id="PF01397"/>
    </source>
</evidence>
<dbReference type="AlphaFoldDB" id="A0AAV5KXZ2"/>
<keyword evidence="3" id="KW-1185">Reference proteome</keyword>
<sequence length="158" mass="17841">MGINTEDAQPARKVHISKKPVHAQKKVNYTDFQPLMEPNAMQMSERRTAGFLPTIWDPDLIISSSTGYKYESHTTRLEQLKKATKTLLESTKDATPHVLLSLIDAIHRLGVANHFEEEIKEALNNLLISMVPNDLFTVALYFRLLRQNGLSISSGTHD</sequence>
<dbReference type="Pfam" id="PF01397">
    <property type="entry name" value="Terpene_synth"/>
    <property type="match status" value="1"/>
</dbReference>
<gene>
    <name evidence="2" type="ORF">SLEP1_g38254</name>
</gene>
<evidence type="ECO:0000313" key="2">
    <source>
        <dbReference type="EMBL" id="GKV29317.1"/>
    </source>
</evidence>
<organism evidence="2 3">
    <name type="scientific">Rubroshorea leprosula</name>
    <dbReference type="NCBI Taxonomy" id="152421"/>
    <lineage>
        <taxon>Eukaryota</taxon>
        <taxon>Viridiplantae</taxon>
        <taxon>Streptophyta</taxon>
        <taxon>Embryophyta</taxon>
        <taxon>Tracheophyta</taxon>
        <taxon>Spermatophyta</taxon>
        <taxon>Magnoliopsida</taxon>
        <taxon>eudicotyledons</taxon>
        <taxon>Gunneridae</taxon>
        <taxon>Pentapetalae</taxon>
        <taxon>rosids</taxon>
        <taxon>malvids</taxon>
        <taxon>Malvales</taxon>
        <taxon>Dipterocarpaceae</taxon>
        <taxon>Rubroshorea</taxon>
    </lineage>
</organism>
<protein>
    <recommendedName>
        <fullName evidence="1">Terpene synthase N-terminal domain-containing protein</fullName>
    </recommendedName>
</protein>
<dbReference type="InterPro" id="IPR050148">
    <property type="entry name" value="Terpene_synthase-like"/>
</dbReference>